<feature type="domain" description="AB hydrolase-1" evidence="4">
    <location>
        <begin position="19"/>
        <end position="259"/>
    </location>
</feature>
<accession>A0A433UZE0</accession>
<dbReference type="InterPro" id="IPR029058">
    <property type="entry name" value="AB_hydrolase_fold"/>
</dbReference>
<organism evidence="5 6">
    <name type="scientific">Dulcicalothrix desertica PCC 7102</name>
    <dbReference type="NCBI Taxonomy" id="232991"/>
    <lineage>
        <taxon>Bacteria</taxon>
        <taxon>Bacillati</taxon>
        <taxon>Cyanobacteriota</taxon>
        <taxon>Cyanophyceae</taxon>
        <taxon>Nostocales</taxon>
        <taxon>Calotrichaceae</taxon>
        <taxon>Dulcicalothrix</taxon>
    </lineage>
</organism>
<dbReference type="GO" id="GO:0042372">
    <property type="term" value="P:phylloquinone biosynthetic process"/>
    <property type="evidence" value="ECO:0007669"/>
    <property type="project" value="UniProtKB-UniRule"/>
</dbReference>
<reference evidence="5" key="2">
    <citation type="journal article" date="2019" name="Genome Biol. Evol.">
        <title>Day and night: Metabolic profiles and evolutionary relationships of six axenic non-marine cyanobacteria.</title>
        <authorList>
            <person name="Will S.E."/>
            <person name="Henke P."/>
            <person name="Boedeker C."/>
            <person name="Huang S."/>
            <person name="Brinkmann H."/>
            <person name="Rohde M."/>
            <person name="Jarek M."/>
            <person name="Friedl T."/>
            <person name="Seufert S."/>
            <person name="Schumacher M."/>
            <person name="Overmann J."/>
            <person name="Neumann-Schaal M."/>
            <person name="Petersen J."/>
        </authorList>
    </citation>
    <scope>NUCLEOTIDE SEQUENCE [LARGE SCALE GENOMIC DNA]</scope>
    <source>
        <strain evidence="5">PCC 7102</strain>
    </source>
</reference>
<dbReference type="PRINTS" id="PR00412">
    <property type="entry name" value="EPOXHYDRLASE"/>
</dbReference>
<evidence type="ECO:0000256" key="3">
    <source>
        <dbReference type="HAMAP-Rule" id="MF_01660"/>
    </source>
</evidence>
<dbReference type="SUPFAM" id="SSF53474">
    <property type="entry name" value="alpha/beta-Hydrolases"/>
    <property type="match status" value="1"/>
</dbReference>
<dbReference type="GO" id="GO:0009234">
    <property type="term" value="P:menaquinone biosynthetic process"/>
    <property type="evidence" value="ECO:0007669"/>
    <property type="project" value="UniProtKB-UniRule"/>
</dbReference>
<comment type="catalytic activity">
    <reaction evidence="3">
        <text>5-enolpyruvoyl-6-hydroxy-2-succinyl-cyclohex-3-ene-1-carboxylate = (1R,6R)-6-hydroxy-2-succinyl-cyclohexa-2,4-diene-1-carboxylate + pyruvate</text>
        <dbReference type="Rhea" id="RHEA:25597"/>
        <dbReference type="ChEBI" id="CHEBI:15361"/>
        <dbReference type="ChEBI" id="CHEBI:58689"/>
        <dbReference type="ChEBI" id="CHEBI:58818"/>
        <dbReference type="EC" id="4.2.99.20"/>
    </reaction>
</comment>
<evidence type="ECO:0000256" key="1">
    <source>
        <dbReference type="ARBA" id="ARBA00022428"/>
    </source>
</evidence>
<comment type="pathway">
    <text evidence="3">Quinol/quinone metabolism; 1,4-dihydroxy-2-naphthoate biosynthesis; 1,4-dihydroxy-2-naphthoate from chorismate: step 3/7.</text>
</comment>
<dbReference type="EMBL" id="RSCL01000027">
    <property type="protein sequence ID" value="RUS99212.1"/>
    <property type="molecule type" value="Genomic_DNA"/>
</dbReference>
<dbReference type="UniPathway" id="UPA01057">
    <property type="reaction ID" value="UER00900"/>
</dbReference>
<gene>
    <name evidence="3 5" type="primary">menH</name>
    <name evidence="5" type="ORF">DSM106972_079140</name>
</gene>
<dbReference type="Proteomes" id="UP000271624">
    <property type="component" value="Unassembled WGS sequence"/>
</dbReference>
<protein>
    <recommendedName>
        <fullName evidence="3">Putative 2-succinyl-6-hydroxy-2,4-cyclohexadiene-1-carboxylate synthase</fullName>
        <shortName evidence="3">SHCHC synthase</shortName>
        <ecNumber evidence="3">4.2.99.20</ecNumber>
    </recommendedName>
</protein>
<comment type="caution">
    <text evidence="5">The sequence shown here is derived from an EMBL/GenBank/DDBJ whole genome shotgun (WGS) entry which is preliminary data.</text>
</comment>
<dbReference type="InterPro" id="IPR000073">
    <property type="entry name" value="AB_hydrolase_1"/>
</dbReference>
<dbReference type="PANTHER" id="PTHR42916:SF1">
    <property type="entry name" value="PROTEIN PHYLLO, CHLOROPLASTIC"/>
    <property type="match status" value="1"/>
</dbReference>
<evidence type="ECO:0000256" key="2">
    <source>
        <dbReference type="ARBA" id="ARBA00023239"/>
    </source>
</evidence>
<reference evidence="5" key="1">
    <citation type="submission" date="2018-12" db="EMBL/GenBank/DDBJ databases">
        <authorList>
            <person name="Will S."/>
            <person name="Neumann-Schaal M."/>
            <person name="Henke P."/>
        </authorList>
    </citation>
    <scope>NUCLEOTIDE SEQUENCE</scope>
    <source>
        <strain evidence="5">PCC 7102</strain>
    </source>
</reference>
<keyword evidence="6" id="KW-1185">Reference proteome</keyword>
<dbReference type="OrthoDB" id="9808398at2"/>
<dbReference type="UniPathway" id="UPA00995"/>
<dbReference type="EC" id="4.2.99.20" evidence="3"/>
<keyword evidence="2 3" id="KW-0456">Lyase</keyword>
<dbReference type="AlphaFoldDB" id="A0A433UZE0"/>
<proteinExistence type="inferred from homology"/>
<comment type="similarity">
    <text evidence="3">Belongs to the AB hydrolase superfamily. MenH family.</text>
</comment>
<dbReference type="InterPro" id="IPR022485">
    <property type="entry name" value="SHCHC_synthase_MenH"/>
</dbReference>
<evidence type="ECO:0000313" key="5">
    <source>
        <dbReference type="EMBL" id="RUS99212.1"/>
    </source>
</evidence>
<dbReference type="GO" id="GO:0070205">
    <property type="term" value="F:2-succinyl-6-hydroxy-2,4-cyclohexadiene-1-carboxylate synthase activity"/>
    <property type="evidence" value="ECO:0007669"/>
    <property type="project" value="UniProtKB-UniRule"/>
</dbReference>
<dbReference type="Pfam" id="PF00561">
    <property type="entry name" value="Abhydrolase_1"/>
    <property type="match status" value="1"/>
</dbReference>
<dbReference type="InterPro" id="IPR000639">
    <property type="entry name" value="Epox_hydrolase-like"/>
</dbReference>
<name>A0A433UZE0_9CYAN</name>
<dbReference type="NCBIfam" id="TIGR03695">
    <property type="entry name" value="menH_SHCHC"/>
    <property type="match status" value="1"/>
</dbReference>
<dbReference type="PANTHER" id="PTHR42916">
    <property type="entry name" value="2-SUCCINYL-5-ENOLPYRUVYL-6-HYDROXY-3-CYCLOHEXENE-1-CARBOXYLATE SYNTHASE"/>
    <property type="match status" value="1"/>
</dbReference>
<comment type="function">
    <text evidence="3">Catalyzes a proton abstraction reaction that results in 2,5-elimination of pyruvate from 2-succinyl-5-enolpyruvyl-6-hydroxy-3-cyclohexene-1-carboxylate (SEPHCHC) and the formation of 2-succinyl-6-hydroxy-2,4-cyclohexadiene-1-carboxylate (SHCHC).</text>
</comment>
<evidence type="ECO:0000313" key="6">
    <source>
        <dbReference type="Proteomes" id="UP000271624"/>
    </source>
</evidence>
<comment type="subunit">
    <text evidence="3">Monomer.</text>
</comment>
<dbReference type="HAMAP" id="MF_01660">
    <property type="entry name" value="MenH"/>
    <property type="match status" value="1"/>
</dbReference>
<comment type="pathway">
    <text evidence="3">Cofactor biosynthesis; phylloquinone biosynthesis.</text>
</comment>
<dbReference type="RefSeq" id="WP_127085978.1">
    <property type="nucleotide sequence ID" value="NZ_RSCL01000027.1"/>
</dbReference>
<dbReference type="Gene3D" id="3.40.50.1820">
    <property type="entry name" value="alpha/beta hydrolase"/>
    <property type="match status" value="1"/>
</dbReference>
<sequence length="273" mass="31145">MLSDKYKLNYCIQGDLSKPTILFLHGFMGDCEEFEDVVSIISYLNDFSFLTVDLPGHGKSQLLESNDYYTMEFTVQSLINLLNELKISNCFLIGYSMGGRLALYLTLNFPERFLKVILESASPGLSTETQRSERVKSDNQIARKLNRINTSEDFTVFLSAWYTQSIFGNIKNHSQYEKLITTRLKNTPAELAKSLCWMGTGSQPSLWEKIKTNTLPILLLVGEYDKKFIHINSKMVDACKYCNLNIISGAGHNIHFEQPEIFAEKVSSFFSIF</sequence>
<evidence type="ECO:0000259" key="4">
    <source>
        <dbReference type="Pfam" id="PF00561"/>
    </source>
</evidence>
<keyword evidence="1" id="KW-0474">Menaquinone biosynthesis</keyword>
<dbReference type="PRINTS" id="PR00111">
    <property type="entry name" value="ABHYDROLASE"/>
</dbReference>